<keyword evidence="6" id="KW-0695">RNA-directed DNA polymerase</keyword>
<dbReference type="SUPFAM" id="SSF56672">
    <property type="entry name" value="DNA/RNA polymerases"/>
    <property type="match status" value="1"/>
</dbReference>
<comment type="caution">
    <text evidence="8">The sequence shown here is derived from an EMBL/GenBank/DDBJ whole genome shotgun (WGS) entry which is preliminary data.</text>
</comment>
<keyword evidence="5" id="KW-0378">Hydrolase</keyword>
<evidence type="ECO:0000313" key="8">
    <source>
        <dbReference type="EMBL" id="GAA0145830.1"/>
    </source>
</evidence>
<evidence type="ECO:0000259" key="7">
    <source>
        <dbReference type="Pfam" id="PF17917"/>
    </source>
</evidence>
<dbReference type="GO" id="GO:0003964">
    <property type="term" value="F:RNA-directed DNA polymerase activity"/>
    <property type="evidence" value="ECO:0007669"/>
    <property type="project" value="UniProtKB-KW"/>
</dbReference>
<evidence type="ECO:0000256" key="4">
    <source>
        <dbReference type="ARBA" id="ARBA00022759"/>
    </source>
</evidence>
<evidence type="ECO:0000256" key="6">
    <source>
        <dbReference type="ARBA" id="ARBA00022918"/>
    </source>
</evidence>
<dbReference type="AlphaFoldDB" id="A0AAV3P2K1"/>
<proteinExistence type="predicted"/>
<reference evidence="8 9" key="1">
    <citation type="submission" date="2024-01" db="EMBL/GenBank/DDBJ databases">
        <title>The complete chloroplast genome sequence of Lithospermum erythrorhizon: insights into the phylogenetic relationship among Boraginaceae species and the maternal lineages of purple gromwells.</title>
        <authorList>
            <person name="Okada T."/>
            <person name="Watanabe K."/>
        </authorList>
    </citation>
    <scope>NUCLEOTIDE SEQUENCE [LARGE SCALE GENOMIC DNA]</scope>
</reference>
<dbReference type="Pfam" id="PF17917">
    <property type="entry name" value="RT_RNaseH"/>
    <property type="match status" value="1"/>
</dbReference>
<name>A0AAV3P2K1_LITER</name>
<keyword evidence="1" id="KW-0808">Transferase</keyword>
<keyword evidence="3" id="KW-0540">Nuclease</keyword>
<accession>A0AAV3P2K1</accession>
<dbReference type="InterPro" id="IPR041373">
    <property type="entry name" value="RT_RNaseH"/>
</dbReference>
<keyword evidence="9" id="KW-1185">Reference proteome</keyword>
<dbReference type="EMBL" id="BAABME010000836">
    <property type="protein sequence ID" value="GAA0145830.1"/>
    <property type="molecule type" value="Genomic_DNA"/>
</dbReference>
<keyword evidence="4" id="KW-0255">Endonuclease</keyword>
<protein>
    <recommendedName>
        <fullName evidence="7">Reverse transcriptase RNase H-like domain-containing protein</fullName>
    </recommendedName>
</protein>
<organism evidence="8 9">
    <name type="scientific">Lithospermum erythrorhizon</name>
    <name type="common">Purple gromwell</name>
    <name type="synonym">Lithospermum officinale var. erythrorhizon</name>
    <dbReference type="NCBI Taxonomy" id="34254"/>
    <lineage>
        <taxon>Eukaryota</taxon>
        <taxon>Viridiplantae</taxon>
        <taxon>Streptophyta</taxon>
        <taxon>Embryophyta</taxon>
        <taxon>Tracheophyta</taxon>
        <taxon>Spermatophyta</taxon>
        <taxon>Magnoliopsida</taxon>
        <taxon>eudicotyledons</taxon>
        <taxon>Gunneridae</taxon>
        <taxon>Pentapetalae</taxon>
        <taxon>asterids</taxon>
        <taxon>lamiids</taxon>
        <taxon>Boraginales</taxon>
        <taxon>Boraginaceae</taxon>
        <taxon>Boraginoideae</taxon>
        <taxon>Lithospermeae</taxon>
        <taxon>Lithospermum</taxon>
    </lineage>
</organism>
<sequence>MQSPQTQKEVQRLTGRIAPLTGFISRAGDRSFPFFKAIKKGSRVMRGAETRYTIAEKLVYALIIDARKLKPYFEVPPVEIITDQLLWKIVENPARPDG</sequence>
<evidence type="ECO:0000256" key="3">
    <source>
        <dbReference type="ARBA" id="ARBA00022722"/>
    </source>
</evidence>
<dbReference type="Proteomes" id="UP001454036">
    <property type="component" value="Unassembled WGS sequence"/>
</dbReference>
<gene>
    <name evidence="8" type="ORF">LIER_05929</name>
</gene>
<feature type="domain" description="Reverse transcriptase RNase H-like" evidence="7">
    <location>
        <begin position="38"/>
        <end position="89"/>
    </location>
</feature>
<evidence type="ECO:0000313" key="9">
    <source>
        <dbReference type="Proteomes" id="UP001454036"/>
    </source>
</evidence>
<dbReference type="InterPro" id="IPR043502">
    <property type="entry name" value="DNA/RNA_pol_sf"/>
</dbReference>
<dbReference type="GO" id="GO:0016787">
    <property type="term" value="F:hydrolase activity"/>
    <property type="evidence" value="ECO:0007669"/>
    <property type="project" value="UniProtKB-KW"/>
</dbReference>
<dbReference type="GO" id="GO:0004519">
    <property type="term" value="F:endonuclease activity"/>
    <property type="evidence" value="ECO:0007669"/>
    <property type="project" value="UniProtKB-KW"/>
</dbReference>
<keyword evidence="2" id="KW-0548">Nucleotidyltransferase</keyword>
<evidence type="ECO:0000256" key="5">
    <source>
        <dbReference type="ARBA" id="ARBA00022801"/>
    </source>
</evidence>
<evidence type="ECO:0000256" key="1">
    <source>
        <dbReference type="ARBA" id="ARBA00022679"/>
    </source>
</evidence>
<evidence type="ECO:0000256" key="2">
    <source>
        <dbReference type="ARBA" id="ARBA00022695"/>
    </source>
</evidence>